<sequence>YAFIKPMKAVWEIKFLYRELTNTMYFNDPSFCAFFHTCLEILPPHLKFSRSATLALKLFPSA</sequence>
<feature type="non-terminal residue" evidence="1">
    <location>
        <position position="1"/>
    </location>
</feature>
<reference evidence="1" key="2">
    <citation type="submission" date="2023-05" db="EMBL/GenBank/DDBJ databases">
        <authorList>
            <person name="Fouks B."/>
        </authorList>
    </citation>
    <scope>NUCLEOTIDE SEQUENCE</scope>
    <source>
        <strain evidence="1">Stay&amp;Tobe</strain>
        <tissue evidence="1">Testes</tissue>
    </source>
</reference>
<organism evidence="1 2">
    <name type="scientific">Diploptera punctata</name>
    <name type="common">Pacific beetle cockroach</name>
    <dbReference type="NCBI Taxonomy" id="6984"/>
    <lineage>
        <taxon>Eukaryota</taxon>
        <taxon>Metazoa</taxon>
        <taxon>Ecdysozoa</taxon>
        <taxon>Arthropoda</taxon>
        <taxon>Hexapoda</taxon>
        <taxon>Insecta</taxon>
        <taxon>Pterygota</taxon>
        <taxon>Neoptera</taxon>
        <taxon>Polyneoptera</taxon>
        <taxon>Dictyoptera</taxon>
        <taxon>Blattodea</taxon>
        <taxon>Blaberoidea</taxon>
        <taxon>Blaberidae</taxon>
        <taxon>Diplopterinae</taxon>
        <taxon>Diploptera</taxon>
    </lineage>
</organism>
<reference evidence="1" key="1">
    <citation type="journal article" date="2023" name="IScience">
        <title>Live-bearing cockroach genome reveals convergent evolutionary mechanisms linked to viviparity in insects and beyond.</title>
        <authorList>
            <person name="Fouks B."/>
            <person name="Harrison M.C."/>
            <person name="Mikhailova A.A."/>
            <person name="Marchal E."/>
            <person name="English S."/>
            <person name="Carruthers M."/>
            <person name="Jennings E.C."/>
            <person name="Chiamaka E.L."/>
            <person name="Frigard R.A."/>
            <person name="Pippel M."/>
            <person name="Attardo G.M."/>
            <person name="Benoit J.B."/>
            <person name="Bornberg-Bauer E."/>
            <person name="Tobe S.S."/>
        </authorList>
    </citation>
    <scope>NUCLEOTIDE SEQUENCE</scope>
    <source>
        <strain evidence="1">Stay&amp;Tobe</strain>
    </source>
</reference>
<dbReference type="Proteomes" id="UP001233999">
    <property type="component" value="Unassembled WGS sequence"/>
</dbReference>
<evidence type="ECO:0000313" key="1">
    <source>
        <dbReference type="EMBL" id="KAJ9587170.1"/>
    </source>
</evidence>
<accession>A0AAD8EE57</accession>
<comment type="caution">
    <text evidence="1">The sequence shown here is derived from an EMBL/GenBank/DDBJ whole genome shotgun (WGS) entry which is preliminary data.</text>
</comment>
<name>A0AAD8EE57_DIPPU</name>
<keyword evidence="2" id="KW-1185">Reference proteome</keyword>
<gene>
    <name evidence="1" type="ORF">L9F63_019307</name>
</gene>
<proteinExistence type="predicted"/>
<dbReference type="AlphaFoldDB" id="A0AAD8EE57"/>
<dbReference type="EMBL" id="JASPKZ010006474">
    <property type="protein sequence ID" value="KAJ9587170.1"/>
    <property type="molecule type" value="Genomic_DNA"/>
</dbReference>
<protein>
    <submittedName>
        <fullName evidence="1">Uncharacterized protein</fullName>
    </submittedName>
</protein>
<evidence type="ECO:0000313" key="2">
    <source>
        <dbReference type="Proteomes" id="UP001233999"/>
    </source>
</evidence>
<feature type="non-terminal residue" evidence="1">
    <location>
        <position position="62"/>
    </location>
</feature>